<dbReference type="PANTHER" id="PTHR35450">
    <property type="entry name" value="REVERSE TRANSCRIPTASE DOMAIN-CONTAINING PROTEIN"/>
    <property type="match status" value="1"/>
</dbReference>
<evidence type="ECO:0000313" key="3">
    <source>
        <dbReference type="EMBL" id="CAK1585805.1"/>
    </source>
</evidence>
<feature type="domain" description="Reverse transcriptase" evidence="2">
    <location>
        <begin position="498"/>
        <end position="782"/>
    </location>
</feature>
<dbReference type="Pfam" id="PF00078">
    <property type="entry name" value="RVT_1"/>
    <property type="match status" value="1"/>
</dbReference>
<dbReference type="EMBL" id="CAVLGL010000080">
    <property type="protein sequence ID" value="CAK1585805.1"/>
    <property type="molecule type" value="Genomic_DNA"/>
</dbReference>
<dbReference type="InterPro" id="IPR000477">
    <property type="entry name" value="RT_dom"/>
</dbReference>
<reference evidence="3 4" key="1">
    <citation type="submission" date="2023-11" db="EMBL/GenBank/DDBJ databases">
        <authorList>
            <person name="Hedman E."/>
            <person name="Englund M."/>
            <person name="Stromberg M."/>
            <person name="Nyberg Akerstrom W."/>
            <person name="Nylinder S."/>
            <person name="Jareborg N."/>
            <person name="Kallberg Y."/>
            <person name="Kronander E."/>
        </authorList>
    </citation>
    <scope>NUCLEOTIDE SEQUENCE [LARGE SCALE GENOMIC DNA]</scope>
</reference>
<accession>A0AAV1KTG3</accession>
<dbReference type="GO" id="GO:0071897">
    <property type="term" value="P:DNA biosynthetic process"/>
    <property type="evidence" value="ECO:0007669"/>
    <property type="project" value="UniProtKB-ARBA"/>
</dbReference>
<feature type="compositionally biased region" description="Polar residues" evidence="1">
    <location>
        <begin position="10"/>
        <end position="31"/>
    </location>
</feature>
<proteinExistence type="predicted"/>
<name>A0AAV1KTG3_9NEOP</name>
<evidence type="ECO:0000256" key="1">
    <source>
        <dbReference type="SAM" id="MobiDB-lite"/>
    </source>
</evidence>
<keyword evidence="4" id="KW-1185">Reference proteome</keyword>
<dbReference type="AlphaFoldDB" id="A0AAV1KTG3"/>
<dbReference type="InterPro" id="IPR043502">
    <property type="entry name" value="DNA/RNA_pol_sf"/>
</dbReference>
<organism evidence="3 4">
    <name type="scientific">Parnassius mnemosyne</name>
    <name type="common">clouded apollo</name>
    <dbReference type="NCBI Taxonomy" id="213953"/>
    <lineage>
        <taxon>Eukaryota</taxon>
        <taxon>Metazoa</taxon>
        <taxon>Ecdysozoa</taxon>
        <taxon>Arthropoda</taxon>
        <taxon>Hexapoda</taxon>
        <taxon>Insecta</taxon>
        <taxon>Pterygota</taxon>
        <taxon>Neoptera</taxon>
        <taxon>Endopterygota</taxon>
        <taxon>Lepidoptera</taxon>
        <taxon>Glossata</taxon>
        <taxon>Ditrysia</taxon>
        <taxon>Papilionoidea</taxon>
        <taxon>Papilionidae</taxon>
        <taxon>Parnassiinae</taxon>
        <taxon>Parnassini</taxon>
        <taxon>Parnassius</taxon>
        <taxon>Driopa</taxon>
    </lineage>
</organism>
<protein>
    <recommendedName>
        <fullName evidence="2">Reverse transcriptase domain-containing protein</fullName>
    </recommendedName>
</protein>
<feature type="region of interest" description="Disordered" evidence="1">
    <location>
        <begin position="1"/>
        <end position="49"/>
    </location>
</feature>
<dbReference type="PROSITE" id="PS50878">
    <property type="entry name" value="RT_POL"/>
    <property type="match status" value="1"/>
</dbReference>
<sequence>MHRTRRQRRINTANTTIAHVTSPTEDYTSMECNPRGTRRTPVPSLRGRRVPPAGLGPAGITILQEDPATDGVVRRRMRWTKELNISVMRAYYKATKGGTNLTSYRPKMLSEFQQLQPNLTNLTAQRLSDQVRVILSRKILDDRLLEQLCSEYSTSSINSIPDSQRTLPGESDDLNVNNSNHNINITNLNNEKVEQNCFDIDVSSQDSEYIRRTFECSLLEYKNTPIENRPKLPKLPNNKKTILTVASMNVLCKDYFEKSNSILETMSLLYCCAHAVCMIMKIPIISVQNFKKNNTEPKWKQRIQKRIDNTRKIIGKLISYQTGNRRKKIITLVNQISNENNISHLDPHFPDKITEYIDTQKQKLKAWANRIRRYSERSKRYFQNRTFESNQKWVYRSWESTTTNSCTHGSPSLIECLNFWKNMWSNEVSHNEGEWIRATERKFSNLANMGSISITAEDVYSITRRLHNWKSPGPDGIHNFWLKWITSSHVRLAAQIQEAIECCELPRLLTTGITHLLYKNGNTTEPKNYRPITCLSTVYKLITAILNNKIYKHLENNNILSTAQNGCRKGSRGCKELLLIDTAICRQVLRNRKNMSAAWVDYKKAYDSVPHSWLKRVLEICKIDDKICKFLSKLMGQWNTILNLPGKWQSSSIDSINIKRGIFQGDSLSPTWFCLALNPLSTIIEESGLGFRFRKENSPISHLLYMDDLKLFTSKESDLLLLLKLTHSFNNDIRMEFGIDKCAVINVNRGKIKDCNNFAITDDLHFSSLSETETYKYLGMAEVLGINDKNIKENSKVKFMSRLKKVIKSHLSGGNKIRAYNSWVIPSLLYTFGITRWSQTELDDLDRRVRTLMTTHRMHHPRSSVMRLYLPRKDGGRGLLNIKNLHNREVYNLRDYFIKKKDTSRIHSDVVINDKSLTPLNMSAKDWQRPHTMTIDERKKVWNDKQLHGRFFKTLTNPCVDMVASVHWLQFGDLFAETEGFICAIRDEVIKTNNYRRYILKDGAVDICRACRHPGESLRHVISGCSALSNSEYLHRHNLVARILHQELALKYGLVDRKLPYYKYLPEAVLENDRARLYWDRAIITDRTILANKPDIVLMDRAQSRIFLVDITIPYDEKLVKAETDKVTKYLDLAHEVTGMWGGLPAEIIPVVVSANGLIPVSLPGHLRRLGLRDGPLQAQMQKAVLLDTARIVRRFLSLFP</sequence>
<dbReference type="CDD" id="cd01650">
    <property type="entry name" value="RT_nLTR_like"/>
    <property type="match status" value="1"/>
</dbReference>
<gene>
    <name evidence="3" type="ORF">PARMNEM_LOCUS6839</name>
</gene>
<dbReference type="PANTHER" id="PTHR35450:SF2">
    <property type="entry name" value="REVERSE TRANSCRIPTASE DOMAIN-CONTAINING PROTEIN"/>
    <property type="match status" value="1"/>
</dbReference>
<dbReference type="SUPFAM" id="SSF56672">
    <property type="entry name" value="DNA/RNA polymerases"/>
    <property type="match status" value="1"/>
</dbReference>
<evidence type="ECO:0000313" key="4">
    <source>
        <dbReference type="Proteomes" id="UP001314205"/>
    </source>
</evidence>
<dbReference type="Proteomes" id="UP001314205">
    <property type="component" value="Unassembled WGS sequence"/>
</dbReference>
<evidence type="ECO:0000259" key="2">
    <source>
        <dbReference type="PROSITE" id="PS50878"/>
    </source>
</evidence>
<comment type="caution">
    <text evidence="3">The sequence shown here is derived from an EMBL/GenBank/DDBJ whole genome shotgun (WGS) entry which is preliminary data.</text>
</comment>